<dbReference type="Proteomes" id="UP000770717">
    <property type="component" value="Unassembled WGS sequence"/>
</dbReference>
<name>A0A8J6EP53_ELECQ</name>
<keyword evidence="2" id="KW-1185">Reference proteome</keyword>
<evidence type="ECO:0000313" key="1">
    <source>
        <dbReference type="EMBL" id="KAG9472349.1"/>
    </source>
</evidence>
<organism evidence="1 2">
    <name type="scientific">Eleutherodactylus coqui</name>
    <name type="common">Puerto Rican coqui</name>
    <dbReference type="NCBI Taxonomy" id="57060"/>
    <lineage>
        <taxon>Eukaryota</taxon>
        <taxon>Metazoa</taxon>
        <taxon>Chordata</taxon>
        <taxon>Craniata</taxon>
        <taxon>Vertebrata</taxon>
        <taxon>Euteleostomi</taxon>
        <taxon>Amphibia</taxon>
        <taxon>Batrachia</taxon>
        <taxon>Anura</taxon>
        <taxon>Neobatrachia</taxon>
        <taxon>Hyloidea</taxon>
        <taxon>Eleutherodactylidae</taxon>
        <taxon>Eleutherodactylinae</taxon>
        <taxon>Eleutherodactylus</taxon>
        <taxon>Eleutherodactylus</taxon>
    </lineage>
</organism>
<accession>A0A8J6EP53</accession>
<dbReference type="EMBL" id="WNTK01000058">
    <property type="protein sequence ID" value="KAG9472349.1"/>
    <property type="molecule type" value="Genomic_DNA"/>
</dbReference>
<reference evidence="1" key="1">
    <citation type="thesis" date="2020" institute="ProQuest LLC" country="789 East Eisenhower Parkway, Ann Arbor, MI, USA">
        <title>Comparative Genomics and Chromosome Evolution.</title>
        <authorList>
            <person name="Mudd A.B."/>
        </authorList>
    </citation>
    <scope>NUCLEOTIDE SEQUENCE</scope>
    <source>
        <strain evidence="1">HN-11 Male</strain>
        <tissue evidence="1">Kidney and liver</tissue>
    </source>
</reference>
<proteinExistence type="predicted"/>
<dbReference type="PANTHER" id="PTHR46114">
    <property type="entry name" value="APPLE DOMAIN-CONTAINING PROTEIN"/>
    <property type="match status" value="1"/>
</dbReference>
<dbReference type="PANTHER" id="PTHR46114:SF1">
    <property type="entry name" value="ZAD DOMAIN-CONTAINING PROTEIN"/>
    <property type="match status" value="1"/>
</dbReference>
<evidence type="ECO:0000313" key="2">
    <source>
        <dbReference type="Proteomes" id="UP000770717"/>
    </source>
</evidence>
<protein>
    <submittedName>
        <fullName evidence="1">Uncharacterized protein</fullName>
    </submittedName>
</protein>
<gene>
    <name evidence="1" type="ORF">GDO78_020011</name>
</gene>
<comment type="caution">
    <text evidence="1">The sequence shown here is derived from an EMBL/GenBank/DDBJ whole genome shotgun (WGS) entry which is preliminary data.</text>
</comment>
<sequence>MSLKLQILDAHLDHFKRNMGESSEERGERFHQDVMAFARRYQAQYNESVMGDYIWGLIRDSGRRKSIICLLRGLGNC</sequence>
<dbReference type="AlphaFoldDB" id="A0A8J6EP53"/>
<dbReference type="OrthoDB" id="8958177at2759"/>